<dbReference type="CDD" id="cd01852">
    <property type="entry name" value="AIG1"/>
    <property type="match status" value="2"/>
</dbReference>
<comment type="similarity">
    <text evidence="1">Belongs to the TRAFAC class TrmE-Era-EngA-EngB-Septin-like GTPase superfamily. AIG1/Toc34/Toc159-like paraseptin GTPase family. IAN subfamily.</text>
</comment>
<name>A0A8B6CQH7_MYTGA</name>
<evidence type="ECO:0000256" key="3">
    <source>
        <dbReference type="ARBA" id="ARBA00023134"/>
    </source>
</evidence>
<dbReference type="InterPro" id="IPR027417">
    <property type="entry name" value="P-loop_NTPase"/>
</dbReference>
<evidence type="ECO:0000259" key="5">
    <source>
        <dbReference type="PROSITE" id="PS51720"/>
    </source>
</evidence>
<evidence type="ECO:0000313" key="7">
    <source>
        <dbReference type="Proteomes" id="UP000596742"/>
    </source>
</evidence>
<comment type="caution">
    <text evidence="6">The sequence shown here is derived from an EMBL/GenBank/DDBJ whole genome shotgun (WGS) entry which is preliminary data.</text>
</comment>
<keyword evidence="7" id="KW-1185">Reference proteome</keyword>
<organism evidence="6 7">
    <name type="scientific">Mytilus galloprovincialis</name>
    <name type="common">Mediterranean mussel</name>
    <dbReference type="NCBI Taxonomy" id="29158"/>
    <lineage>
        <taxon>Eukaryota</taxon>
        <taxon>Metazoa</taxon>
        <taxon>Spiralia</taxon>
        <taxon>Lophotrochozoa</taxon>
        <taxon>Mollusca</taxon>
        <taxon>Bivalvia</taxon>
        <taxon>Autobranchia</taxon>
        <taxon>Pteriomorphia</taxon>
        <taxon>Mytilida</taxon>
        <taxon>Mytiloidea</taxon>
        <taxon>Mytilidae</taxon>
        <taxon>Mytilinae</taxon>
        <taxon>Mytilus</taxon>
    </lineage>
</organism>
<keyword evidence="2" id="KW-0547">Nucleotide-binding</keyword>
<reference evidence="6" key="1">
    <citation type="submission" date="2018-11" db="EMBL/GenBank/DDBJ databases">
        <authorList>
            <person name="Alioto T."/>
            <person name="Alioto T."/>
        </authorList>
    </citation>
    <scope>NUCLEOTIDE SEQUENCE</scope>
</reference>
<feature type="coiled-coil region" evidence="4">
    <location>
        <begin position="197"/>
        <end position="296"/>
    </location>
</feature>
<feature type="domain" description="AIG1-type G" evidence="5">
    <location>
        <begin position="472"/>
        <end position="676"/>
    </location>
</feature>
<dbReference type="InterPro" id="IPR006703">
    <property type="entry name" value="G_AIG1"/>
</dbReference>
<dbReference type="Gene3D" id="3.40.50.300">
    <property type="entry name" value="P-loop containing nucleotide triphosphate hydrolases"/>
    <property type="match status" value="2"/>
</dbReference>
<feature type="domain" description="AIG1-type G" evidence="5">
    <location>
        <begin position="69"/>
        <end position="273"/>
    </location>
</feature>
<dbReference type="OrthoDB" id="431287at2759"/>
<dbReference type="AlphaFoldDB" id="A0A8B6CQH7"/>
<feature type="coiled-coil region" evidence="4">
    <location>
        <begin position="855"/>
        <end position="889"/>
    </location>
</feature>
<dbReference type="Proteomes" id="UP000596742">
    <property type="component" value="Unassembled WGS sequence"/>
</dbReference>
<dbReference type="PROSITE" id="PS51720">
    <property type="entry name" value="G_AIG1"/>
    <property type="match status" value="2"/>
</dbReference>
<dbReference type="FunFam" id="3.40.50.300:FF:000366">
    <property type="entry name" value="GTPase, IMAP family member 2"/>
    <property type="match status" value="2"/>
</dbReference>
<accession>A0A8B6CQH7</accession>
<evidence type="ECO:0000256" key="4">
    <source>
        <dbReference type="SAM" id="Coils"/>
    </source>
</evidence>
<feature type="coiled-coil region" evidence="4">
    <location>
        <begin position="756"/>
        <end position="783"/>
    </location>
</feature>
<dbReference type="PANTHER" id="PTHR10903">
    <property type="entry name" value="GTPASE, IMAP FAMILY MEMBER-RELATED"/>
    <property type="match status" value="1"/>
</dbReference>
<evidence type="ECO:0000256" key="1">
    <source>
        <dbReference type="ARBA" id="ARBA00008535"/>
    </source>
</evidence>
<protein>
    <recommendedName>
        <fullName evidence="5">AIG1-type G domain-containing protein</fullName>
    </recommendedName>
</protein>
<dbReference type="GO" id="GO:0005525">
    <property type="term" value="F:GTP binding"/>
    <property type="evidence" value="ECO:0007669"/>
    <property type="project" value="UniProtKB-KW"/>
</dbReference>
<dbReference type="InterPro" id="IPR045058">
    <property type="entry name" value="GIMA/IAN/Toc"/>
</dbReference>
<evidence type="ECO:0000313" key="6">
    <source>
        <dbReference type="EMBL" id="VDI07516.1"/>
    </source>
</evidence>
<keyword evidence="3" id="KW-0342">GTP-binding</keyword>
<evidence type="ECO:0000256" key="2">
    <source>
        <dbReference type="ARBA" id="ARBA00022741"/>
    </source>
</evidence>
<keyword evidence="4" id="KW-0175">Coiled coil</keyword>
<feature type="coiled-coil region" evidence="4">
    <location>
        <begin position="702"/>
        <end position="729"/>
    </location>
</feature>
<dbReference type="PANTHER" id="PTHR10903:SF184">
    <property type="entry name" value="GTP-BINDING PROTEIN A"/>
    <property type="match status" value="1"/>
</dbReference>
<dbReference type="Pfam" id="PF04548">
    <property type="entry name" value="AIG1"/>
    <property type="match status" value="2"/>
</dbReference>
<sequence>MIHRSNILRMYRDEKYKDFKARLGDDRDAQSRYDLSSYRLRTNENERDLVGAVQTELSSQRIVTDANVFAPVQTVLLGRTGSGKSATGNTILTKKEFLSKASGSSITEQCQIAVNRKAGRRYFVVDTPGLFDTKLAHGEITQEIIRCIHMSTPGPHAFLLVLRLDRFTQEEIDTFTCLFELFGEKMSSYAVIVFTRLDDLEDENTNIEEFINNSNQSLKHFINKVEGRYVAFNNRGTEEQKNRQVSNLNETLVNMIQKNGGNHYTNKMYEEAEAHLRQKIQEVERLKALEKQKEIEKIESKFKATQLNKNTRTKFSKLRNIKRLFVTSLLVKYYFYDRDPNSTNGNIRTKLLRLLNNVYHKTLDVLFEPILKIIHLSIGVLGEQERKQQMQRFHISYRVLGALLLLIMLCCNNIAKEDTRKGTISEENEEQPSKLNHYYSKNDCQRGKINSKVEAVAGKTSKVSKSIETDNEDCIRLVLLGRTGSGKSATGNTILGSKEFESRPSGSSVTDRCTIGRGMFQEHKIVVVDTPGLFDTNHSTDESTKEIIRCINLSSPGPHVFLLVLKADRFTDEENDTVNNFLELFGDHMLAYTVVIFTRLDDLEEDGTTLEEFIESSTDALKQLIKRVQFRILGLNNRGNVEKKSSYVSSLNKIIKKMQQENSGKHYTSEMYKEAESRMLEKIGIAEREREEEKQRSVERIGNKFKNEITIAERNKSRLQNELWEQKLQRISFETEHQESQQRIVNMQRSYNRTKTDNQNELRKTVEKENQKVEERLNAKRKQQYISRPSLTRYPWGMIDEKQLSELEDEKRAKIKNQEIQFEKVIAAYAKLLTNAMNERKSEMQKKLLQEERARAKILSEQRQLRVQIDEMNRRKEELQREREQEQKSYRYKIARINERRRQVAYAQSAYHQDSDDDSFCIIL</sequence>
<proteinExistence type="inferred from homology"/>
<dbReference type="EMBL" id="UYJE01002068">
    <property type="protein sequence ID" value="VDI07516.1"/>
    <property type="molecule type" value="Genomic_DNA"/>
</dbReference>
<gene>
    <name evidence="6" type="ORF">MGAL_10B007671</name>
</gene>
<dbReference type="SUPFAM" id="SSF52540">
    <property type="entry name" value="P-loop containing nucleoside triphosphate hydrolases"/>
    <property type="match status" value="2"/>
</dbReference>